<protein>
    <recommendedName>
        <fullName evidence="3">PIN domain-containing protein</fullName>
    </recommendedName>
</protein>
<comment type="caution">
    <text evidence="1">The sequence shown here is derived from an EMBL/GenBank/DDBJ whole genome shotgun (WGS) entry which is preliminary data.</text>
</comment>
<keyword evidence="2" id="KW-1185">Reference proteome</keyword>
<evidence type="ECO:0000313" key="1">
    <source>
        <dbReference type="EMBL" id="RBQ21429.1"/>
    </source>
</evidence>
<gene>
    <name evidence="1" type="ORF">DP939_01560</name>
</gene>
<name>A0A366M7A7_9ACTN</name>
<reference evidence="1 2" key="1">
    <citation type="submission" date="2018-06" db="EMBL/GenBank/DDBJ databases">
        <title>Sphaerisporangium craniellae sp. nov., isolated from a marine sponge in the South China Sea.</title>
        <authorList>
            <person name="Li L."/>
        </authorList>
    </citation>
    <scope>NUCLEOTIDE SEQUENCE [LARGE SCALE GENOMIC DNA]</scope>
    <source>
        <strain evidence="1 2">LHW63015</strain>
    </source>
</reference>
<evidence type="ECO:0008006" key="3">
    <source>
        <dbReference type="Google" id="ProtNLM"/>
    </source>
</evidence>
<dbReference type="Proteomes" id="UP000253303">
    <property type="component" value="Unassembled WGS sequence"/>
</dbReference>
<dbReference type="EMBL" id="QMEY01000001">
    <property type="protein sequence ID" value="RBQ21429.1"/>
    <property type="molecule type" value="Genomic_DNA"/>
</dbReference>
<sequence length="139" mass="14943">MTMGYVLDDVTICELGRGDPVIANLVASLDAHDVRMSIPVLALAVAQHGLSNAQIEAVHGMFLHLTHTEPAVVSSTSDVLHLSAVSIHLGEPEDMAAAHAVAVSRYLDFPILTPSPKRWEAARARLPWHVELIEIADLG</sequence>
<proteinExistence type="predicted"/>
<organism evidence="1 2">
    <name type="scientific">Spongiactinospora rosea</name>
    <dbReference type="NCBI Taxonomy" id="2248750"/>
    <lineage>
        <taxon>Bacteria</taxon>
        <taxon>Bacillati</taxon>
        <taxon>Actinomycetota</taxon>
        <taxon>Actinomycetes</taxon>
        <taxon>Streptosporangiales</taxon>
        <taxon>Streptosporangiaceae</taxon>
        <taxon>Spongiactinospora</taxon>
    </lineage>
</organism>
<dbReference type="AlphaFoldDB" id="A0A366M7A7"/>
<evidence type="ECO:0000313" key="2">
    <source>
        <dbReference type="Proteomes" id="UP000253303"/>
    </source>
</evidence>
<accession>A0A366M7A7</accession>